<sequence length="59" mass="6720">MKKIFRILLKTLGALVLLIVVYLLAVVLLPLIPVNKQNEKPNDQITAYILTKMAYIQIL</sequence>
<accession>A0A376FXY0</accession>
<evidence type="ECO:0000313" key="3">
    <source>
        <dbReference type="Proteomes" id="UP000254737"/>
    </source>
</evidence>
<keyword evidence="1" id="KW-0812">Transmembrane</keyword>
<feature type="transmembrane region" description="Helical" evidence="1">
    <location>
        <begin position="12"/>
        <end position="32"/>
    </location>
</feature>
<gene>
    <name evidence="2" type="ORF">NCTC13456_00377</name>
</gene>
<reference evidence="2 3" key="1">
    <citation type="submission" date="2018-06" db="EMBL/GenBank/DDBJ databases">
        <authorList>
            <consortium name="Pathogen Informatics"/>
            <person name="Doyle S."/>
        </authorList>
    </citation>
    <scope>NUCLEOTIDE SEQUENCE [LARGE SCALE GENOMIC DNA]</scope>
    <source>
        <strain evidence="2 3">NCTC13456</strain>
    </source>
</reference>
<dbReference type="EMBL" id="UFXS01000001">
    <property type="protein sequence ID" value="STD53205.1"/>
    <property type="molecule type" value="Genomic_DNA"/>
</dbReference>
<proteinExistence type="predicted"/>
<name>A0A376FXY0_9FLAO</name>
<evidence type="ECO:0000313" key="2">
    <source>
        <dbReference type="EMBL" id="STD53205.1"/>
    </source>
</evidence>
<keyword evidence="1" id="KW-1133">Transmembrane helix</keyword>
<keyword evidence="1" id="KW-0472">Membrane</keyword>
<organism evidence="2 3">
    <name type="scientific">Empedobacter falsenii</name>
    <dbReference type="NCBI Taxonomy" id="343874"/>
    <lineage>
        <taxon>Bacteria</taxon>
        <taxon>Pseudomonadati</taxon>
        <taxon>Bacteroidota</taxon>
        <taxon>Flavobacteriia</taxon>
        <taxon>Flavobacteriales</taxon>
        <taxon>Weeksellaceae</taxon>
        <taxon>Empedobacter</taxon>
    </lineage>
</organism>
<dbReference type="Proteomes" id="UP000254737">
    <property type="component" value="Unassembled WGS sequence"/>
</dbReference>
<dbReference type="AlphaFoldDB" id="A0A376FXY0"/>
<evidence type="ECO:0000256" key="1">
    <source>
        <dbReference type="SAM" id="Phobius"/>
    </source>
</evidence>
<protein>
    <submittedName>
        <fullName evidence="2">Uncharacterized protein</fullName>
    </submittedName>
</protein>